<sequence>ASRDSKVLRALQKESIIRSFDASMLTREMRTSCLNANYYYDSAKIHWMLLDRWGENHPAKSIEDRISIRCTVNGCACDSFTPGKRQLRCCDKCHHGWVLHDDQALFLFSDSNADHHRVQRRYLPRKYILMPRDISATGREGQNLKYWISWSTAAFSPQGLNL</sequence>
<reference evidence="1" key="2">
    <citation type="submission" date="2023-03" db="EMBL/GenBank/DDBJ databases">
        <authorList>
            <person name="Inwood S.N."/>
            <person name="Skelly J.G."/>
            <person name="Guhlin J."/>
            <person name="Harrop T.W.R."/>
            <person name="Goldson S.G."/>
            <person name="Dearden P.K."/>
        </authorList>
    </citation>
    <scope>NUCLEOTIDE SEQUENCE</scope>
    <source>
        <strain evidence="1">Irish</strain>
        <tissue evidence="1">Whole body</tissue>
    </source>
</reference>
<feature type="non-terminal residue" evidence="1">
    <location>
        <position position="162"/>
    </location>
</feature>
<keyword evidence="2" id="KW-1185">Reference proteome</keyword>
<feature type="non-terminal residue" evidence="1">
    <location>
        <position position="1"/>
    </location>
</feature>
<evidence type="ECO:0000313" key="2">
    <source>
        <dbReference type="Proteomes" id="UP001168990"/>
    </source>
</evidence>
<protein>
    <submittedName>
        <fullName evidence="1">Uncharacterized protein</fullName>
    </submittedName>
</protein>
<proteinExistence type="predicted"/>
<accession>A0AA39FYR7</accession>
<name>A0AA39FYR7_9HYME</name>
<dbReference type="AlphaFoldDB" id="A0AA39FYR7"/>
<organism evidence="1 2">
    <name type="scientific">Microctonus aethiopoides</name>
    <dbReference type="NCBI Taxonomy" id="144406"/>
    <lineage>
        <taxon>Eukaryota</taxon>
        <taxon>Metazoa</taxon>
        <taxon>Ecdysozoa</taxon>
        <taxon>Arthropoda</taxon>
        <taxon>Hexapoda</taxon>
        <taxon>Insecta</taxon>
        <taxon>Pterygota</taxon>
        <taxon>Neoptera</taxon>
        <taxon>Endopterygota</taxon>
        <taxon>Hymenoptera</taxon>
        <taxon>Apocrita</taxon>
        <taxon>Ichneumonoidea</taxon>
        <taxon>Braconidae</taxon>
        <taxon>Euphorinae</taxon>
        <taxon>Microctonus</taxon>
    </lineage>
</organism>
<gene>
    <name evidence="1" type="ORF">PV328_002287</name>
</gene>
<reference evidence="1" key="1">
    <citation type="journal article" date="2023" name="bioRxiv">
        <title>Scaffold-level genome assemblies of two parasitoid biocontrol wasps reveal the parthenogenesis mechanism and an associated novel virus.</title>
        <authorList>
            <person name="Inwood S."/>
            <person name="Skelly J."/>
            <person name="Guhlin J."/>
            <person name="Harrop T."/>
            <person name="Goldson S."/>
            <person name="Dearden P."/>
        </authorList>
    </citation>
    <scope>NUCLEOTIDE SEQUENCE</scope>
    <source>
        <strain evidence="1">Irish</strain>
        <tissue evidence="1">Whole body</tissue>
    </source>
</reference>
<evidence type="ECO:0000313" key="1">
    <source>
        <dbReference type="EMBL" id="KAK0178327.1"/>
    </source>
</evidence>
<dbReference type="EMBL" id="JAQQBS010000001">
    <property type="protein sequence ID" value="KAK0178327.1"/>
    <property type="molecule type" value="Genomic_DNA"/>
</dbReference>
<dbReference type="Proteomes" id="UP001168990">
    <property type="component" value="Unassembled WGS sequence"/>
</dbReference>
<comment type="caution">
    <text evidence="1">The sequence shown here is derived from an EMBL/GenBank/DDBJ whole genome shotgun (WGS) entry which is preliminary data.</text>
</comment>